<evidence type="ECO:0000256" key="1">
    <source>
        <dbReference type="ARBA" id="ARBA00004651"/>
    </source>
</evidence>
<dbReference type="Pfam" id="PF01544">
    <property type="entry name" value="CorA"/>
    <property type="match status" value="1"/>
</dbReference>
<dbReference type="Proteomes" id="UP000002654">
    <property type="component" value="Chromosome"/>
</dbReference>
<dbReference type="eggNOG" id="arCOG02266">
    <property type="taxonomic scope" value="Archaea"/>
</dbReference>
<dbReference type="GO" id="GO:0015095">
    <property type="term" value="F:magnesium ion transmembrane transporter activity"/>
    <property type="evidence" value="ECO:0007669"/>
    <property type="project" value="TreeGrafter"/>
</dbReference>
<dbReference type="PATRIC" id="fig|768679.9.peg.1044"/>
<keyword evidence="7" id="KW-1185">Reference proteome</keyword>
<protein>
    <submittedName>
        <fullName evidence="6">Magnesium and cobalt transport protein</fullName>
    </submittedName>
</protein>
<keyword evidence="4 5" id="KW-0472">Membrane</keyword>
<dbReference type="GO" id="GO:0050897">
    <property type="term" value="F:cobalt ion binding"/>
    <property type="evidence" value="ECO:0007669"/>
    <property type="project" value="TreeGrafter"/>
</dbReference>
<dbReference type="InterPro" id="IPR045863">
    <property type="entry name" value="CorA_TM1_TM2"/>
</dbReference>
<evidence type="ECO:0000313" key="6">
    <source>
        <dbReference type="EMBL" id="CCC81679.1"/>
    </source>
</evidence>
<dbReference type="EMBL" id="FN869859">
    <property type="protein sequence ID" value="CCC81679.1"/>
    <property type="molecule type" value="Genomic_DNA"/>
</dbReference>
<dbReference type="GeneID" id="11261923"/>
<dbReference type="HOGENOM" id="CLU_1286383_0_0_2"/>
<evidence type="ECO:0000256" key="5">
    <source>
        <dbReference type="SAM" id="Phobius"/>
    </source>
</evidence>
<dbReference type="Gene3D" id="1.20.58.340">
    <property type="entry name" value="Magnesium transport protein CorA, transmembrane region"/>
    <property type="match status" value="1"/>
</dbReference>
<feature type="transmembrane region" description="Helical" evidence="5">
    <location>
        <begin position="162"/>
        <end position="181"/>
    </location>
</feature>
<dbReference type="PANTHER" id="PTHR46494">
    <property type="entry name" value="CORA FAMILY METAL ION TRANSPORTER (EUROFUNG)"/>
    <property type="match status" value="1"/>
</dbReference>
<dbReference type="OrthoDB" id="28779at2157"/>
<dbReference type="GO" id="GO:0005886">
    <property type="term" value="C:plasma membrane"/>
    <property type="evidence" value="ECO:0007669"/>
    <property type="project" value="UniProtKB-SubCell"/>
</dbReference>
<evidence type="ECO:0000313" key="7">
    <source>
        <dbReference type="Proteomes" id="UP000002654"/>
    </source>
</evidence>
<gene>
    <name evidence="6" type="primary">corA</name>
    <name evidence="6" type="ordered locus">TTX_1034</name>
</gene>
<dbReference type="GO" id="GO:0015087">
    <property type="term" value="F:cobalt ion transmembrane transporter activity"/>
    <property type="evidence" value="ECO:0007669"/>
    <property type="project" value="TreeGrafter"/>
</dbReference>
<evidence type="ECO:0000256" key="4">
    <source>
        <dbReference type="ARBA" id="ARBA00023136"/>
    </source>
</evidence>
<dbReference type="PANTHER" id="PTHR46494:SF3">
    <property type="entry name" value="ZINC TRANSPORT PROTEIN ZNTB"/>
    <property type="match status" value="1"/>
</dbReference>
<dbReference type="KEGG" id="ttn:TTX_1034"/>
<keyword evidence="2 5" id="KW-0812">Transmembrane</keyword>
<keyword evidence="3 5" id="KW-1133">Transmembrane helix</keyword>
<accession>G4RQ33</accession>
<dbReference type="RefSeq" id="WP_014126934.1">
    <property type="nucleotide sequence ID" value="NC_016070.1"/>
</dbReference>
<dbReference type="STRING" id="768679.TTX_1034"/>
<dbReference type="PaxDb" id="768679-TTX_1034"/>
<organism evidence="6 7">
    <name type="scientific">Thermoproteus tenax (strain ATCC 35583 / DSM 2078 / JCM 9277 / NBRC 100435 / Kra 1)</name>
    <dbReference type="NCBI Taxonomy" id="768679"/>
    <lineage>
        <taxon>Archaea</taxon>
        <taxon>Thermoproteota</taxon>
        <taxon>Thermoprotei</taxon>
        <taxon>Thermoproteales</taxon>
        <taxon>Thermoproteaceae</taxon>
        <taxon>Thermoproteus</taxon>
    </lineage>
</organism>
<comment type="subcellular location">
    <subcellularLocation>
        <location evidence="1">Cell membrane</location>
        <topology evidence="1">Multi-pass membrane protein</topology>
    </subcellularLocation>
</comment>
<reference evidence="6 7" key="1">
    <citation type="journal article" date="2011" name="PLoS ONE">
        <title>The complete genome sequence of Thermoproteus tenax: a physiologically versatile member of the Crenarchaeota.</title>
        <authorList>
            <person name="Siebers B."/>
            <person name="Zaparty M."/>
            <person name="Raddatz G."/>
            <person name="Tjaden B."/>
            <person name="Albers S.V."/>
            <person name="Bell S.D."/>
            <person name="Blombach F."/>
            <person name="Kletzin A."/>
            <person name="Kyrpides N."/>
            <person name="Lanz C."/>
            <person name="Plagens A."/>
            <person name="Rampp M."/>
            <person name="Rosinus A."/>
            <person name="von Jan M."/>
            <person name="Makarova K.S."/>
            <person name="Klenk H.P."/>
            <person name="Schuster S.C."/>
            <person name="Hensel R."/>
        </authorList>
    </citation>
    <scope>NUCLEOTIDE SEQUENCE [LARGE SCALE GENOMIC DNA]</scope>
    <source>
        <strain evidence="7">ATCC 35583 / DSM 2078 / JCM 9277 / NBRC 100435 / Kra 1</strain>
    </source>
</reference>
<dbReference type="SUPFAM" id="SSF144083">
    <property type="entry name" value="Magnesium transport protein CorA, transmembrane region"/>
    <property type="match status" value="1"/>
</dbReference>
<sequence length="213" mass="23888">MYNLNEEDNYLVIELASIALKDDDIVESRIVLKTDRAGAVLEGGYKSVDDALNVSAESLLDVIDRVEAEMDKIEYALESDLRVEPMQIYDVSYLVHAVYDHAMALRALANQLARRRLVKRKTAERIRYASRRAAALRRGLLDLRLLYLSQIQSSINISMKRMTLVSTLALPAILISSIYGMNLSHIPLADNPLAVFGIMALASAIFALLVYRM</sequence>
<name>G4RQ33_THETK</name>
<feature type="transmembrane region" description="Helical" evidence="5">
    <location>
        <begin position="193"/>
        <end position="211"/>
    </location>
</feature>
<evidence type="ECO:0000256" key="3">
    <source>
        <dbReference type="ARBA" id="ARBA00022989"/>
    </source>
</evidence>
<dbReference type="InterPro" id="IPR002523">
    <property type="entry name" value="MgTranspt_CorA/ZnTranspt_ZntB"/>
</dbReference>
<dbReference type="AlphaFoldDB" id="G4RQ33"/>
<evidence type="ECO:0000256" key="2">
    <source>
        <dbReference type="ARBA" id="ARBA00022692"/>
    </source>
</evidence>
<proteinExistence type="predicted"/>
<dbReference type="GO" id="GO:0000287">
    <property type="term" value="F:magnesium ion binding"/>
    <property type="evidence" value="ECO:0007669"/>
    <property type="project" value="TreeGrafter"/>
</dbReference>